<dbReference type="AlphaFoldDB" id="A0AAE0VUK5"/>
<accession>A0AAE0VUK5</accession>
<feature type="chain" id="PRO_5042077360" evidence="2">
    <location>
        <begin position="18"/>
        <end position="128"/>
    </location>
</feature>
<organism evidence="3 4">
    <name type="scientific">Potamilus streckersoni</name>
    <dbReference type="NCBI Taxonomy" id="2493646"/>
    <lineage>
        <taxon>Eukaryota</taxon>
        <taxon>Metazoa</taxon>
        <taxon>Spiralia</taxon>
        <taxon>Lophotrochozoa</taxon>
        <taxon>Mollusca</taxon>
        <taxon>Bivalvia</taxon>
        <taxon>Autobranchia</taxon>
        <taxon>Heteroconchia</taxon>
        <taxon>Palaeoheterodonta</taxon>
        <taxon>Unionida</taxon>
        <taxon>Unionoidea</taxon>
        <taxon>Unionidae</taxon>
        <taxon>Ambleminae</taxon>
        <taxon>Lampsilini</taxon>
        <taxon>Potamilus</taxon>
    </lineage>
</organism>
<name>A0AAE0VUK5_9BIVA</name>
<evidence type="ECO:0000256" key="2">
    <source>
        <dbReference type="SAM" id="SignalP"/>
    </source>
</evidence>
<keyword evidence="1" id="KW-0175">Coiled coil</keyword>
<dbReference type="EMBL" id="JAEAOA010002316">
    <property type="protein sequence ID" value="KAK3590581.1"/>
    <property type="molecule type" value="Genomic_DNA"/>
</dbReference>
<evidence type="ECO:0000313" key="4">
    <source>
        <dbReference type="Proteomes" id="UP001195483"/>
    </source>
</evidence>
<reference evidence="3" key="2">
    <citation type="journal article" date="2021" name="Genome Biol. Evol.">
        <title>Developing a high-quality reference genome for a parasitic bivalve with doubly uniparental inheritance (Bivalvia: Unionida).</title>
        <authorList>
            <person name="Smith C.H."/>
        </authorList>
    </citation>
    <scope>NUCLEOTIDE SEQUENCE</scope>
    <source>
        <strain evidence="3">CHS0354</strain>
        <tissue evidence="3">Mantle</tissue>
    </source>
</reference>
<protein>
    <submittedName>
        <fullName evidence="3">Uncharacterized protein</fullName>
    </submittedName>
</protein>
<feature type="non-terminal residue" evidence="3">
    <location>
        <position position="128"/>
    </location>
</feature>
<evidence type="ECO:0000256" key="1">
    <source>
        <dbReference type="SAM" id="Coils"/>
    </source>
</evidence>
<feature type="signal peptide" evidence="2">
    <location>
        <begin position="1"/>
        <end position="17"/>
    </location>
</feature>
<gene>
    <name evidence="3" type="ORF">CHS0354_039713</name>
</gene>
<reference evidence="3" key="1">
    <citation type="journal article" date="2021" name="Genome Biol. Evol.">
        <title>A High-Quality Reference Genome for a Parasitic Bivalve with Doubly Uniparental Inheritance (Bivalvia: Unionida).</title>
        <authorList>
            <person name="Smith C.H."/>
        </authorList>
    </citation>
    <scope>NUCLEOTIDE SEQUENCE</scope>
    <source>
        <strain evidence="3">CHS0354</strain>
    </source>
</reference>
<sequence>MTIIALLICVFIIPAQTTVLDKDTMIEVLLQKIKELEKNQEECSKYQSRMLLELNNVMDKLEQSERRISVLEDIVYDMRTDEYTENVNVTNKDDPVDYPLSKDVAKVLLKEKNISRTLHAKVMHSHKP</sequence>
<keyword evidence="2" id="KW-0732">Signal</keyword>
<proteinExistence type="predicted"/>
<comment type="caution">
    <text evidence="3">The sequence shown here is derived from an EMBL/GenBank/DDBJ whole genome shotgun (WGS) entry which is preliminary data.</text>
</comment>
<keyword evidence="4" id="KW-1185">Reference proteome</keyword>
<feature type="coiled-coil region" evidence="1">
    <location>
        <begin position="26"/>
        <end position="74"/>
    </location>
</feature>
<reference evidence="3" key="3">
    <citation type="submission" date="2023-05" db="EMBL/GenBank/DDBJ databases">
        <authorList>
            <person name="Smith C.H."/>
        </authorList>
    </citation>
    <scope>NUCLEOTIDE SEQUENCE</scope>
    <source>
        <strain evidence="3">CHS0354</strain>
        <tissue evidence="3">Mantle</tissue>
    </source>
</reference>
<evidence type="ECO:0000313" key="3">
    <source>
        <dbReference type="EMBL" id="KAK3590581.1"/>
    </source>
</evidence>
<dbReference type="Proteomes" id="UP001195483">
    <property type="component" value="Unassembled WGS sequence"/>
</dbReference>